<dbReference type="Proteomes" id="UP000654345">
    <property type="component" value="Unassembled WGS sequence"/>
</dbReference>
<feature type="domain" description="RNA polymerase sigma-70 region 2" evidence="1">
    <location>
        <begin position="22"/>
        <end position="87"/>
    </location>
</feature>
<dbReference type="Pfam" id="PF04542">
    <property type="entry name" value="Sigma70_r2"/>
    <property type="match status" value="1"/>
</dbReference>
<dbReference type="InterPro" id="IPR007627">
    <property type="entry name" value="RNA_pol_sigma70_r2"/>
</dbReference>
<dbReference type="EMBL" id="BNJG01000001">
    <property type="protein sequence ID" value="GHO52675.1"/>
    <property type="molecule type" value="Genomic_DNA"/>
</dbReference>
<dbReference type="InterPro" id="IPR013325">
    <property type="entry name" value="RNA_pol_sigma_r2"/>
</dbReference>
<evidence type="ECO:0000259" key="1">
    <source>
        <dbReference type="Pfam" id="PF04542"/>
    </source>
</evidence>
<name>A0ABQ3UJT3_9CHLR</name>
<organism evidence="2 3">
    <name type="scientific">Ktedonobacter robiniae</name>
    <dbReference type="NCBI Taxonomy" id="2778365"/>
    <lineage>
        <taxon>Bacteria</taxon>
        <taxon>Bacillati</taxon>
        <taxon>Chloroflexota</taxon>
        <taxon>Ktedonobacteria</taxon>
        <taxon>Ktedonobacterales</taxon>
        <taxon>Ktedonobacteraceae</taxon>
        <taxon>Ktedonobacter</taxon>
    </lineage>
</organism>
<evidence type="ECO:0000313" key="3">
    <source>
        <dbReference type="Proteomes" id="UP000654345"/>
    </source>
</evidence>
<protein>
    <recommendedName>
        <fullName evidence="1">RNA polymerase sigma-70 region 2 domain-containing protein</fullName>
    </recommendedName>
</protein>
<dbReference type="RefSeq" id="WP_201369552.1">
    <property type="nucleotide sequence ID" value="NZ_BNJG01000001.1"/>
</dbReference>
<dbReference type="Gene3D" id="1.10.1740.10">
    <property type="match status" value="1"/>
</dbReference>
<dbReference type="SUPFAM" id="SSF88946">
    <property type="entry name" value="Sigma2 domain of RNA polymerase sigma factors"/>
    <property type="match status" value="1"/>
</dbReference>
<comment type="caution">
    <text evidence="2">The sequence shown here is derived from an EMBL/GenBank/DDBJ whole genome shotgun (WGS) entry which is preliminary data.</text>
</comment>
<proteinExistence type="predicted"/>
<evidence type="ECO:0000313" key="2">
    <source>
        <dbReference type="EMBL" id="GHO52675.1"/>
    </source>
</evidence>
<keyword evidence="3" id="KW-1185">Reference proteome</keyword>
<accession>A0ABQ3UJT3</accession>
<reference evidence="2 3" key="1">
    <citation type="journal article" date="2021" name="Int. J. Syst. Evol. Microbiol.">
        <title>Reticulibacter mediterranei gen. nov., sp. nov., within the new family Reticulibacteraceae fam. nov., and Ktedonospora formicarum gen. nov., sp. nov., Ktedonobacter robiniae sp. nov., Dictyobacter formicarum sp. nov. and Dictyobacter arantiisoli sp. nov., belonging to the class Ktedonobacteria.</title>
        <authorList>
            <person name="Yabe S."/>
            <person name="Zheng Y."/>
            <person name="Wang C.M."/>
            <person name="Sakai Y."/>
            <person name="Abe K."/>
            <person name="Yokota A."/>
            <person name="Donadio S."/>
            <person name="Cavaletti L."/>
            <person name="Monciardini P."/>
        </authorList>
    </citation>
    <scope>NUCLEOTIDE SEQUENCE [LARGE SCALE GENOMIC DNA]</scope>
    <source>
        <strain evidence="2 3">SOSP1-30</strain>
    </source>
</reference>
<gene>
    <name evidence="2" type="ORF">KSB_11500</name>
</gene>
<sequence length="220" mass="25103">MQNEQPLFLCDSNAPVDVILVQLEPRIRRLVHRLANPGMAECECDEIVQGVLIKLARLLPRTTIEHPQAYLQRAVKSEIIDHCRRRQQTYPLLTNDEGEPQGVPLLALSQGMGDPLYEILQRIAFEELLDKLVAAILTLPPVQKKAAICHFREQVDDLSAFVEAFKRHNVDITYIHPPDTHIDQQRLRASYYVARLVLVEKLKETAMYGKTDRYAIVSAS</sequence>